<keyword evidence="4" id="KW-0234">DNA repair</keyword>
<sequence length="2035" mass="218379">MEVADGDGVVHRFNAELPYKERLPAENEHLLSEIKEALTSFAVHGDVRRVLQACSGLTRMRRLKYAVDDTSRLLIAQSLYGLVFPAEGERKPLPWQCSNKVMYALGSLLGQKQGRLSLAGRLVLPWRPMLAALEACALRGFPTGSNMTERSRLLALQHLLRRARRYWGPGADREIWDEFKEEIAQVHAQGAFKALYLFVAFMPSARSSLYDEVLPSWFSLWGQVDHCPAWDGAWLTLLCRARKYASASFDWTPYMADIYSSARASIHTLVSMGDAGSAPPIRSRRVAYQYSVFAPTAATSRGTKLKKLSKFMVFLLGKGGSAEVVKVSDVAIVPPAGEGIGGAQDGHEGGVQRTVSPGALNLISLFRGLRTYFHPSNGGRWSLEMGLMVNYVLKSLASRVGGENVLRELGNTLPPGELTQDDAGLVIDALLPLVLEMVYSKDPSVGSLSNMCLATLASLSPKTVAPAAAELVLRALDPVASINHTHQAPAAIRVMTCIFRPLMHPRPYLAPYLPAILELTLPGLDSSDVFKTSVTLQLYHLILCWIPVLGSPTSYSEGALDDWKPAPCSWLDSAEEGRTDGHELLYEACEGLGGVMLEWSAAFLDRLFEVLRHKDKFSKLKPGDLASDTMGVADAMTRGGANGGMFSAMLGGGGTEAFLVSLIRLVTEQLFTMADEPAADMASAKVLRFVTDRSLPNVEKDVAGVVEMMSSARPAKSVSVFFPALCDGLLAPSMISSSSPVLTPGVSPVLLRWRFQLLSGLARGAGAALAPHGPALRSLIAAGVAHKDKRVRKGARKLLRKALLGLCELKPADTRSLPPSRWANVHGVVEWRRLCEPLPAGEADTVWVEPSQEGLSLAAVLLRDFLGRPMRELMTELESARGAAEPDLPAGQAAVKASVWREHLKTMEYAFRGGVCLLGDRGTPGEDDGDEGSGDYLRDDVYLAVGGRVLSRLLAAEDGPRLYRTVAELRADVAGFMNAALEACAQEKGPADVKSAKLAVRLSQRIACTRGAKAHQARRQSSVIATFKSQQRDVLRDAARKMRFTLAVEAAAADGETSAASAGRRALEFEGTGGVQACPRAMVVARANVQHWKRLGVAPRSLAFAAKSAASSSTGVPNEAENSSGGSGGAGRAPWPAASAALGRYRALFSSLMTLSSSEYAMVRAAAQVGVNNVGGVFPWFAREAVPELIKRLSLGDQPDGNYGAGGDAAHRRLTGACYLLHQNRSMRHVVSKLGLSRSLLLALCDSQSVLARLPTDKQEKAAARVTILFTTYVSYWRSNPLVTEDDRSEYDALLSGLLERLAALNGSAPTAGGGWRYQLLASWCLMHLIRPTVQPPLAVWHYYSECLSTGGDGQPLQRLALGALKRLLAVFDPALPGAGDVSRLLSSKAFLHAFLPALAYNHQKQATEGGPTGGEQWSLGVKEILRDAGRGDTRELFPRLRFAARSPLFWARNASLVSAVVSAVGDEGRAGCIRILLEEATAAKAETAHEDKRSFDCAAAEVAAGVLAILAGPKGWSGSEEVLRDTVLQFVETTLEGVSLDGRLDWTDAIRFALDRSTPEGYEPLVSMVVERAKVVLQDGGKGRDDYSVLVAWLSFLGAVMIELSGRQASTERAASIAKEMCPLLVEGLDHPFKACREEIARNLFLCTHVTDSAWAAGIADEVRESILAEAVTVEQVKNGDGEQDVAIAIAALSVADEPDAEERADSALLASAMAMSDGALTAKQEEAASRAAKHLSLRRETVLQWLHQTAGAGDHVRYLPILVALLPVALRCTRDSNAEVAGMGRGTCLSSAAALAARSPKGASADDDPATAGGVINAVLAACSSQSSWRVRRGAAAVACVLQTRLHFVLTDAQHGAVDATVVSLLGDDRREVQETARLALSTRVAHLTAKRARELCETFAAGADSAAASRKKRRRVAKRQAAAGGNGVAVTAGEPSGAMQEQQRNVLGLSAVVLAAPCDTPPWVPGALESLAKHVNDESPGRLPVRQTVTHTFKEFRRTHQDKWEESHKARFSRDQLDTFDDVLGGAHSYFI</sequence>
<dbReference type="EMBL" id="FN648852">
    <property type="protein sequence ID" value="CBJ27243.1"/>
    <property type="molecule type" value="Genomic_DNA"/>
</dbReference>
<evidence type="ECO:0000313" key="9">
    <source>
        <dbReference type="Proteomes" id="UP000002630"/>
    </source>
</evidence>
<feature type="domain" description="Proteasome activator complex subunit 4 C-terminal" evidence="6">
    <location>
        <begin position="1945"/>
        <end position="2034"/>
    </location>
</feature>
<feature type="domain" description="Proteasome activator Blm10 middle HEAT repeats region" evidence="7">
    <location>
        <begin position="652"/>
        <end position="881"/>
    </location>
</feature>
<evidence type="ECO:0000256" key="4">
    <source>
        <dbReference type="ARBA" id="ARBA00023204"/>
    </source>
</evidence>
<dbReference type="GO" id="GO:0010499">
    <property type="term" value="P:proteasomal ubiquitin-independent protein catabolic process"/>
    <property type="evidence" value="ECO:0007669"/>
    <property type="project" value="TreeGrafter"/>
</dbReference>
<dbReference type="GO" id="GO:0006281">
    <property type="term" value="P:DNA repair"/>
    <property type="evidence" value="ECO:0007669"/>
    <property type="project" value="UniProtKB-KW"/>
</dbReference>
<evidence type="ECO:0000256" key="3">
    <source>
        <dbReference type="ARBA" id="ARBA00022763"/>
    </source>
</evidence>
<gene>
    <name evidence="8" type="ORF">Esi_0063_0060</name>
</gene>
<name>D7G589_ECTSI</name>
<dbReference type="InterPro" id="IPR021843">
    <property type="entry name" value="PSME4_C"/>
</dbReference>
<proteinExistence type="inferred from homology"/>
<dbReference type="PANTHER" id="PTHR32170">
    <property type="entry name" value="PROTEASOME ACTIVATOR COMPLEX SUBUNIT 4"/>
    <property type="match status" value="1"/>
</dbReference>
<evidence type="ECO:0000313" key="8">
    <source>
        <dbReference type="EMBL" id="CBJ27243.1"/>
    </source>
</evidence>
<evidence type="ECO:0000256" key="5">
    <source>
        <dbReference type="SAM" id="MobiDB-lite"/>
    </source>
</evidence>
<keyword evidence="3" id="KW-0227">DNA damage</keyword>
<dbReference type="OrthoDB" id="207086at2759"/>
<protein>
    <submittedName>
        <fullName evidence="8">Uncharacterized protein</fullName>
    </submittedName>
</protein>
<dbReference type="InterPro" id="IPR016024">
    <property type="entry name" value="ARM-type_fold"/>
</dbReference>
<evidence type="ECO:0000259" key="7">
    <source>
        <dbReference type="Pfam" id="PF16507"/>
    </source>
</evidence>
<reference evidence="8 9" key="1">
    <citation type="journal article" date="2010" name="Nature">
        <title>The Ectocarpus genome and the independent evolution of multicellularity in brown algae.</title>
        <authorList>
            <person name="Cock J.M."/>
            <person name="Sterck L."/>
            <person name="Rouze P."/>
            <person name="Scornet D."/>
            <person name="Allen A.E."/>
            <person name="Amoutzias G."/>
            <person name="Anthouard V."/>
            <person name="Artiguenave F."/>
            <person name="Aury J.M."/>
            <person name="Badger J.H."/>
            <person name="Beszteri B."/>
            <person name="Billiau K."/>
            <person name="Bonnet E."/>
            <person name="Bothwell J.H."/>
            <person name="Bowler C."/>
            <person name="Boyen C."/>
            <person name="Brownlee C."/>
            <person name="Carrano C.J."/>
            <person name="Charrier B."/>
            <person name="Cho G.Y."/>
            <person name="Coelho S.M."/>
            <person name="Collen J."/>
            <person name="Corre E."/>
            <person name="Da Silva C."/>
            <person name="Delage L."/>
            <person name="Delaroque N."/>
            <person name="Dittami S.M."/>
            <person name="Doulbeau S."/>
            <person name="Elias M."/>
            <person name="Farnham G."/>
            <person name="Gachon C.M."/>
            <person name="Gschloessl B."/>
            <person name="Heesch S."/>
            <person name="Jabbari K."/>
            <person name="Jubin C."/>
            <person name="Kawai H."/>
            <person name="Kimura K."/>
            <person name="Kloareg B."/>
            <person name="Kupper F.C."/>
            <person name="Lang D."/>
            <person name="Le Bail A."/>
            <person name="Leblanc C."/>
            <person name="Lerouge P."/>
            <person name="Lohr M."/>
            <person name="Lopez P.J."/>
            <person name="Martens C."/>
            <person name="Maumus F."/>
            <person name="Michel G."/>
            <person name="Miranda-Saavedra D."/>
            <person name="Morales J."/>
            <person name="Moreau H."/>
            <person name="Motomura T."/>
            <person name="Nagasato C."/>
            <person name="Napoli C.A."/>
            <person name="Nelson D.R."/>
            <person name="Nyvall-Collen P."/>
            <person name="Peters A.F."/>
            <person name="Pommier C."/>
            <person name="Potin P."/>
            <person name="Poulain J."/>
            <person name="Quesneville H."/>
            <person name="Read B."/>
            <person name="Rensing S.A."/>
            <person name="Ritter A."/>
            <person name="Rousvoal S."/>
            <person name="Samanta M."/>
            <person name="Samson G."/>
            <person name="Schroeder D.C."/>
            <person name="Segurens B."/>
            <person name="Strittmatter M."/>
            <person name="Tonon T."/>
            <person name="Tregear J.W."/>
            <person name="Valentin K."/>
            <person name="von Dassow P."/>
            <person name="Yamagishi T."/>
            <person name="Van de Peer Y."/>
            <person name="Wincker P."/>
        </authorList>
    </citation>
    <scope>NUCLEOTIDE SEQUENCE [LARGE SCALE GENOMIC DNA]</scope>
    <source>
        <strain evidence="9">Ec32 / CCAP1310/4</strain>
    </source>
</reference>
<feature type="region of interest" description="Disordered" evidence="5">
    <location>
        <begin position="1113"/>
        <end position="1133"/>
    </location>
</feature>
<dbReference type="InterPro" id="IPR011989">
    <property type="entry name" value="ARM-like"/>
</dbReference>
<dbReference type="Pfam" id="PF16507">
    <property type="entry name" value="HEAT_PSME4_mid"/>
    <property type="match status" value="2"/>
</dbReference>
<evidence type="ECO:0000256" key="2">
    <source>
        <dbReference type="ARBA" id="ARBA00022737"/>
    </source>
</evidence>
<dbReference type="EMBL" id="FN649742">
    <property type="protein sequence ID" value="CBJ27243.1"/>
    <property type="molecule type" value="Genomic_DNA"/>
</dbReference>
<dbReference type="STRING" id="2880.D7G589"/>
<dbReference type="GO" id="GO:0005829">
    <property type="term" value="C:cytosol"/>
    <property type="evidence" value="ECO:0007669"/>
    <property type="project" value="TreeGrafter"/>
</dbReference>
<dbReference type="GO" id="GO:0005634">
    <property type="term" value="C:nucleus"/>
    <property type="evidence" value="ECO:0007669"/>
    <property type="project" value="TreeGrafter"/>
</dbReference>
<dbReference type="PANTHER" id="PTHR32170:SF3">
    <property type="entry name" value="PROTEASOME ACTIVATOR COMPLEX SUBUNIT 4"/>
    <property type="match status" value="1"/>
</dbReference>
<dbReference type="GO" id="GO:0070628">
    <property type="term" value="F:proteasome binding"/>
    <property type="evidence" value="ECO:0007669"/>
    <property type="project" value="InterPro"/>
</dbReference>
<comment type="similarity">
    <text evidence="1">Belongs to the BLM10 family.</text>
</comment>
<accession>D7G589</accession>
<feature type="domain" description="Proteasome activator Blm10 middle HEAT repeats region" evidence="7">
    <location>
        <begin position="364"/>
        <end position="548"/>
    </location>
</feature>
<keyword evidence="2" id="KW-0677">Repeat</keyword>
<dbReference type="InterPro" id="IPR035309">
    <property type="entry name" value="PSME4"/>
</dbReference>
<dbReference type="Proteomes" id="UP000002630">
    <property type="component" value="Linkage Group LG17"/>
</dbReference>
<dbReference type="OMA" id="GCQHNEK"/>
<dbReference type="SUPFAM" id="SSF48371">
    <property type="entry name" value="ARM repeat"/>
    <property type="match status" value="2"/>
</dbReference>
<evidence type="ECO:0000259" key="6">
    <source>
        <dbReference type="Pfam" id="PF11919"/>
    </source>
</evidence>
<dbReference type="InterPro" id="IPR032430">
    <property type="entry name" value="Blm10_mid"/>
</dbReference>
<keyword evidence="9" id="KW-1185">Reference proteome</keyword>
<dbReference type="Gene3D" id="1.25.10.10">
    <property type="entry name" value="Leucine-rich Repeat Variant"/>
    <property type="match status" value="1"/>
</dbReference>
<dbReference type="GO" id="GO:0016504">
    <property type="term" value="F:peptidase activator activity"/>
    <property type="evidence" value="ECO:0007669"/>
    <property type="project" value="InterPro"/>
</dbReference>
<dbReference type="Pfam" id="PF11919">
    <property type="entry name" value="PSME4_C"/>
    <property type="match status" value="1"/>
</dbReference>
<dbReference type="InParanoid" id="D7G589"/>
<organism evidence="8 9">
    <name type="scientific">Ectocarpus siliculosus</name>
    <name type="common">Brown alga</name>
    <name type="synonym">Conferva siliculosa</name>
    <dbReference type="NCBI Taxonomy" id="2880"/>
    <lineage>
        <taxon>Eukaryota</taxon>
        <taxon>Sar</taxon>
        <taxon>Stramenopiles</taxon>
        <taxon>Ochrophyta</taxon>
        <taxon>PX clade</taxon>
        <taxon>Phaeophyceae</taxon>
        <taxon>Ectocarpales</taxon>
        <taxon>Ectocarpaceae</taxon>
        <taxon>Ectocarpus</taxon>
    </lineage>
</organism>
<dbReference type="eggNOG" id="KOG1851">
    <property type="taxonomic scope" value="Eukaryota"/>
</dbReference>
<evidence type="ECO:0000256" key="1">
    <source>
        <dbReference type="ARBA" id="ARBA00005739"/>
    </source>
</evidence>